<evidence type="ECO:0000259" key="17">
    <source>
        <dbReference type="PROSITE" id="PS51390"/>
    </source>
</evidence>
<dbReference type="SMART" id="SM00408">
    <property type="entry name" value="IGc2"/>
    <property type="match status" value="3"/>
</dbReference>
<dbReference type="FunFam" id="4.10.410.10:FF:000020">
    <property type="entry name" value="Collagen, type VI, alpha 3"/>
    <property type="match status" value="5"/>
</dbReference>
<dbReference type="InterPro" id="IPR010909">
    <property type="entry name" value="PLAC"/>
</dbReference>
<dbReference type="InterPro" id="IPR020901">
    <property type="entry name" value="Prtase_inh_Kunz-CS"/>
</dbReference>
<name>A0ABD1F5L1_HYPHA</name>
<dbReference type="InterPro" id="IPR013098">
    <property type="entry name" value="Ig_I-set"/>
</dbReference>
<dbReference type="InterPro" id="IPR000884">
    <property type="entry name" value="TSP1_rpt"/>
</dbReference>
<evidence type="ECO:0000259" key="15">
    <source>
        <dbReference type="PROSITE" id="PS50835"/>
    </source>
</evidence>
<protein>
    <recommendedName>
        <fullName evidence="20">Papilin</fullName>
    </recommendedName>
</protein>
<evidence type="ECO:0000313" key="19">
    <source>
        <dbReference type="Proteomes" id="UP001566132"/>
    </source>
</evidence>
<evidence type="ECO:0000313" key="18">
    <source>
        <dbReference type="EMBL" id="KAL1512853.1"/>
    </source>
</evidence>
<dbReference type="InterPro" id="IPR036383">
    <property type="entry name" value="TSP1_rpt_sf"/>
</dbReference>
<dbReference type="PANTHER" id="PTHR13723:SF281">
    <property type="entry name" value="PAPILIN"/>
    <property type="match status" value="1"/>
</dbReference>
<dbReference type="Gene3D" id="2.60.120.830">
    <property type="match status" value="1"/>
</dbReference>
<dbReference type="InterPro" id="IPR050439">
    <property type="entry name" value="ADAMTS_ADAMTS-like"/>
</dbReference>
<evidence type="ECO:0000259" key="16">
    <source>
        <dbReference type="PROSITE" id="PS50900"/>
    </source>
</evidence>
<dbReference type="InterPro" id="IPR002223">
    <property type="entry name" value="Kunitz_BPTI"/>
</dbReference>
<feature type="domain" description="BPTI/Kunitz inhibitor" evidence="14">
    <location>
        <begin position="1715"/>
        <end position="1765"/>
    </location>
</feature>
<feature type="domain" description="WAP" evidence="17">
    <location>
        <begin position="1979"/>
        <end position="2026"/>
    </location>
</feature>
<evidence type="ECO:0000256" key="4">
    <source>
        <dbReference type="ARBA" id="ARBA00022690"/>
    </source>
</evidence>
<keyword evidence="2" id="KW-0217">Developmental protein</keyword>
<evidence type="ECO:0000256" key="3">
    <source>
        <dbReference type="ARBA" id="ARBA00022525"/>
    </source>
</evidence>
<dbReference type="FunFam" id="2.60.40.10:FF:000032">
    <property type="entry name" value="palladin isoform X1"/>
    <property type="match status" value="1"/>
</dbReference>
<feature type="region of interest" description="Disordered" evidence="12">
    <location>
        <begin position="690"/>
        <end position="924"/>
    </location>
</feature>
<feature type="disulfide bond" evidence="11">
    <location>
        <begin position="72"/>
        <end position="104"/>
    </location>
</feature>
<dbReference type="PRINTS" id="PR01857">
    <property type="entry name" value="ADAMTSFAMILY"/>
</dbReference>
<dbReference type="PROSITE" id="PS50835">
    <property type="entry name" value="IG_LIKE"/>
    <property type="match status" value="3"/>
</dbReference>
<comment type="caution">
    <text evidence="18">The sequence shown here is derived from an EMBL/GenBank/DDBJ whole genome shotgun (WGS) entry which is preliminary data.</text>
</comment>
<dbReference type="InterPro" id="IPR003599">
    <property type="entry name" value="Ig_sub"/>
</dbReference>
<dbReference type="InterPro" id="IPR013783">
    <property type="entry name" value="Ig-like_fold"/>
</dbReference>
<dbReference type="PROSITE" id="PS50900">
    <property type="entry name" value="PLAC"/>
    <property type="match status" value="1"/>
</dbReference>
<keyword evidence="5 13" id="KW-0732">Signal</keyword>
<dbReference type="Gene3D" id="4.10.410.10">
    <property type="entry name" value="Pancreatic trypsin inhibitor Kunitz domain"/>
    <property type="match status" value="9"/>
</dbReference>
<evidence type="ECO:0000256" key="10">
    <source>
        <dbReference type="ARBA" id="ARBA00023319"/>
    </source>
</evidence>
<keyword evidence="7" id="KW-0272">Extracellular matrix</keyword>
<dbReference type="Gene3D" id="2.60.40.10">
    <property type="entry name" value="Immunoglobulins"/>
    <property type="match status" value="3"/>
</dbReference>
<dbReference type="Pfam" id="PF00014">
    <property type="entry name" value="Kunitz_BPTI"/>
    <property type="match status" value="9"/>
</dbReference>
<feature type="domain" description="Ig-like" evidence="15">
    <location>
        <begin position="2333"/>
        <end position="2424"/>
    </location>
</feature>
<feature type="domain" description="PLAC" evidence="16">
    <location>
        <begin position="2432"/>
        <end position="2471"/>
    </location>
</feature>
<dbReference type="CDD" id="cd00096">
    <property type="entry name" value="Ig"/>
    <property type="match status" value="1"/>
</dbReference>
<dbReference type="SMART" id="SM00217">
    <property type="entry name" value="WAP"/>
    <property type="match status" value="1"/>
</dbReference>
<organism evidence="18 19">
    <name type="scientific">Hypothenemus hampei</name>
    <name type="common">Coffee berry borer</name>
    <dbReference type="NCBI Taxonomy" id="57062"/>
    <lineage>
        <taxon>Eukaryota</taxon>
        <taxon>Metazoa</taxon>
        <taxon>Ecdysozoa</taxon>
        <taxon>Arthropoda</taxon>
        <taxon>Hexapoda</taxon>
        <taxon>Insecta</taxon>
        <taxon>Pterygota</taxon>
        <taxon>Neoptera</taxon>
        <taxon>Endopterygota</taxon>
        <taxon>Coleoptera</taxon>
        <taxon>Polyphaga</taxon>
        <taxon>Cucujiformia</taxon>
        <taxon>Curculionidae</taxon>
        <taxon>Scolytinae</taxon>
        <taxon>Hypothenemus</taxon>
    </lineage>
</organism>
<dbReference type="PROSITE" id="PS51390">
    <property type="entry name" value="WAP"/>
    <property type="match status" value="1"/>
</dbReference>
<dbReference type="GO" id="GO:0004867">
    <property type="term" value="F:serine-type endopeptidase inhibitor activity"/>
    <property type="evidence" value="ECO:0007669"/>
    <property type="project" value="UniProtKB-KW"/>
</dbReference>
<dbReference type="InterPro" id="IPR036179">
    <property type="entry name" value="Ig-like_dom_sf"/>
</dbReference>
<dbReference type="SUPFAM" id="SSF57256">
    <property type="entry name" value="Elafin-like"/>
    <property type="match status" value="1"/>
</dbReference>
<dbReference type="InterPro" id="IPR036645">
    <property type="entry name" value="Elafin-like_sf"/>
</dbReference>
<feature type="domain" description="BPTI/Kunitz inhibitor" evidence="14">
    <location>
        <begin position="1840"/>
        <end position="1891"/>
    </location>
</feature>
<dbReference type="CDD" id="cd22639">
    <property type="entry name" value="Kunitz_papilin_lacunin-like"/>
    <property type="match status" value="1"/>
</dbReference>
<sequence>MELSPFLLVLIFITCFSSVLSKHKIRHYKDRFKRQQGAHLYLPESYVTEGGDGPDSGPWTDWSVPSPCSRTCGGGVSGQYRQCQEGYTCQGPEQRFFSCNTQDCPDTGDYRAQQCSEYDEIPFENVRYQWVPYTKGPNPCELNCMPKGQRFYYRHAEKVVDGTRCNDENLDVCVNGQCKPVGCDMMLGSYLKEDECRICGGNGSTCNTITNTLALNDVVVGYNDILLIPAGATNILVQEVSPSNNYLAVRNTTGHYYLNGNWRIDFPRTLEFSGTKFHYERNPQGFAAPDKIYSIGPIDEAIFIVLLYQDTTVPVEYKYSLPTNVQPGSEYETYAWTFDEYTLCTVTCGGGVQYRNVSCKGRKSLKPVDETLCDASNKMESSRKCNEKPCEAQWVPHPWGNCSAPCGEEGGIQTREISCQQIVSNGYSALVLESECQGPKPPQQQKCNQGKTCAQWHTDPWTPCDHLCGDGRQSRQIHCFIRDENDKIELLDDAQCEAIETKPAEEQACFNRPCEGVDWITSEWSGCDDICGLTNETRKIFCATASGQIFSDDLCDENEKPKTVRKCDGNNNDSCNYLWYASQWSECSVKCGKGIQTRTLFCGLSTADGVKKVTDDKCDQSKTFETIQNCTGTEECDGEWFSGPWGECSKACGGGERIKKVLCIKGNEVVDVSHCDADKIIFSQEDCNKQPCTEDSELPVNKSTPLKLTSKEKSTTLLPETTAVTIEETEEASTTRSKESEESVTASSTELSSTSESDLSSTSESTTELSSTSTITISTEITETSSSSSVASSESPSTTVESTTTELSTSTTEFSTSTTEVNITTESVKIKDEPGADAPSPPPRIIAGEEESTSTSESSSTVESIGSTTESSSLSTELTSTESTVSGASSESESTETTVSSSTEVSTESSFSTESTTEFSGSTTEFDIFSSTTTEEFTSWPTTHVTEIFKKRQKLCKRKKILQCKKTTYGCCWDNIHAAQGPFDKGCPTPRTCKESTYGCCSDGVSAALGEKNRGCPGSHCNETLFGCCWDKKTPAEGNAGEGCPPKPPPCFDSKWGCCKDNITEAKGPRQKGCEPEKEKESKPKASTTKAPSTEECKKTNYGCCPDGSPATGPQYQGCNVPCANTTFGCCPDKETPAHGYQGEGCCLNSAFGCCPDDITPARGPNSEGCDCQYSPYGCCPDKVTAASGYNNESCGCQYSEHGCCPDDSTVASGPDYKGCPCHSFQFGCCPDGVSIAEGPHQQGCDCRTSEFGCCSDEKTKANGPNEEGCSCDISKYGCCLDGVSKASGDDFEGCEEIPVDYQAACSLPKERGSCRNYTVKWFFDMSYGGCSRFWYGGCEGNENRFRTKEECEGVCVKPQGIERCNLPKVNGSCEGYFLQWYYDKQSRHCSQFVYGGCLGNNNKFETREECTELCSKDDSADPCEQSKSEGPCRGQYRRYFFDKSSGQCQEFIYGGCRGNNNNFLTIEACKQRCAAPGQKRDYCTLPKAEGNCTSREARWYYGAQEQRCLPFYYTGCNGNKNSFYSKDACKDDCPKDVALNTCHLPADIGECGNYVNRWYWDTRYKRCSQFYWGGCGGNENNFFTQEECEQKCSQPEQPEPTVAPQRPDYSWTQRAYPTPQVPEPTSSHQPTLDEICAMVPEAGPCSDYITHYYYDGASGVCRNFTYGGCGGNYNNFESEEMCLQYCGSVRVLPPIRTSATTQIPPGPSYGDSQCLEELDVGNCTEAYSYYYYDRNTDRCTLFMYTGCGGNRNRFYSEEDCQRQCGEYRGQDICKLDRDPGPCSEYQKKFYFDRNTGTCQEFEYGGCEGNGNRFSDYELCRHYCPDQAPVSQGPSVAEVCQMPADQGSCPELNHKRWYFDNIQGECKVFIYSGCGGNQNNFKSFQTCLDYCKYFLPHTEPSVPEPGVGTHECQARFEECTTLRCPYGIEAWVDDNGCNGCRCRDPCKDVECPEETQCAIDLNRNKTSPLDADFVAICREKIKPGGCPYISRSDNTGCENECRTDADCSLHLKCCTTECGTVCVEPEKPQELVTQPSASGYTTAPWENIYYAPKVDVQLFEPEVTGILGDQAILNCAVSGNPNPKISWSKDNLVIDGTQPRYRIRLDQTLQIITLHKTDAGVYLCTADNSIGQPVKNSIALEVTDPVNDRDVTILNSYDPELSINNVVTSFNSPATLNCYALGWPLPAVTWWKEDELIPFKDREFEVTKDYSLIIHSVQLRNLGVYTCQAYNGKGKAASWSVTVKAKGPYYSTNPKDIKYLQYVVNPPESTTSPPIVFTRNYDTSSPKWPNVIPVQRPTPQPYVPPYYSTEPSPDLVDTNEIYPQFPDAQVNVPQAVYSVPVRANITTNEQRYPTGSNIQLNCDAYGYPPPQVQWYKDGVPLYSVGRISISETYTLTISAAEQSDSGRYSCEATNQYTKASSTLDVLVEGMFIHPTCTDNQFFADCALIVKARFCNHKYYAKFCCRSCTEAGQLPTVREKQTALDSNRIE</sequence>
<dbReference type="Pfam" id="PF08686">
    <property type="entry name" value="PLAC"/>
    <property type="match status" value="1"/>
</dbReference>
<dbReference type="SUPFAM" id="SSF48726">
    <property type="entry name" value="Immunoglobulin"/>
    <property type="match status" value="3"/>
</dbReference>
<evidence type="ECO:0000256" key="6">
    <source>
        <dbReference type="ARBA" id="ARBA00022737"/>
    </source>
</evidence>
<evidence type="ECO:0000256" key="8">
    <source>
        <dbReference type="ARBA" id="ARBA00022900"/>
    </source>
</evidence>
<evidence type="ECO:0000256" key="9">
    <source>
        <dbReference type="ARBA" id="ARBA00023157"/>
    </source>
</evidence>
<dbReference type="InterPro" id="IPR010294">
    <property type="entry name" value="ADAMTS_spacer1"/>
</dbReference>
<feature type="disulfide bond" evidence="11">
    <location>
        <begin position="83"/>
        <end position="89"/>
    </location>
</feature>
<dbReference type="Pfam" id="PF07679">
    <property type="entry name" value="I-set"/>
    <property type="match status" value="3"/>
</dbReference>
<feature type="domain" description="BPTI/Kunitz inhibitor" evidence="14">
    <location>
        <begin position="1543"/>
        <end position="1593"/>
    </location>
</feature>
<keyword evidence="9 11" id="KW-1015">Disulfide bond</keyword>
<feature type="domain" description="Ig-like" evidence="15">
    <location>
        <begin position="2052"/>
        <end position="2139"/>
    </location>
</feature>
<accession>A0ABD1F5L1</accession>
<evidence type="ECO:0000256" key="1">
    <source>
        <dbReference type="ARBA" id="ARBA00004302"/>
    </source>
</evidence>
<feature type="chain" id="PRO_5044757392" description="Papilin" evidence="13">
    <location>
        <begin position="22"/>
        <end position="2489"/>
    </location>
</feature>
<dbReference type="FunFam" id="2.60.40.10:FF:000107">
    <property type="entry name" value="Myosin, light chain kinase a"/>
    <property type="match status" value="1"/>
</dbReference>
<dbReference type="Pfam" id="PF00090">
    <property type="entry name" value="TSP_1"/>
    <property type="match status" value="1"/>
</dbReference>
<feature type="region of interest" description="Disordered" evidence="12">
    <location>
        <begin position="1067"/>
        <end position="1091"/>
    </location>
</feature>
<evidence type="ECO:0000256" key="12">
    <source>
        <dbReference type="SAM" id="MobiDB-lite"/>
    </source>
</evidence>
<dbReference type="SMART" id="SM00209">
    <property type="entry name" value="TSP1"/>
    <property type="match status" value="7"/>
</dbReference>
<feature type="domain" description="BPTI/Kunitz inhibitor" evidence="14">
    <location>
        <begin position="1637"/>
        <end position="1687"/>
    </location>
</feature>
<comment type="subcellular location">
    <subcellularLocation>
        <location evidence="1">Secreted</location>
        <location evidence="1">Extracellular space</location>
        <location evidence="1">Extracellular matrix</location>
        <location evidence="1">Basement membrane</location>
    </subcellularLocation>
</comment>
<gene>
    <name evidence="18" type="ORF">ABEB36_002368</name>
</gene>
<dbReference type="SMART" id="SM00131">
    <property type="entry name" value="KU"/>
    <property type="match status" value="9"/>
</dbReference>
<dbReference type="Pfam" id="PF05986">
    <property type="entry name" value="ADAMTS_spacer1"/>
    <property type="match status" value="1"/>
</dbReference>
<feature type="compositionally biased region" description="Low complexity" evidence="12">
    <location>
        <begin position="853"/>
        <end position="924"/>
    </location>
</feature>
<evidence type="ECO:0008006" key="20">
    <source>
        <dbReference type="Google" id="ProtNLM"/>
    </source>
</evidence>
<dbReference type="GO" id="GO:0005604">
    <property type="term" value="C:basement membrane"/>
    <property type="evidence" value="ECO:0007669"/>
    <property type="project" value="UniProtKB-SubCell"/>
</dbReference>
<keyword evidence="8" id="KW-0722">Serine protease inhibitor</keyword>
<dbReference type="SUPFAM" id="SSF82895">
    <property type="entry name" value="TSP-1 type 1 repeat"/>
    <property type="match status" value="7"/>
</dbReference>
<feature type="domain" description="BPTI/Kunitz inhibitor" evidence="14">
    <location>
        <begin position="1306"/>
        <end position="1356"/>
    </location>
</feature>
<evidence type="ECO:0000256" key="7">
    <source>
        <dbReference type="ARBA" id="ARBA00022869"/>
    </source>
</evidence>
<feature type="compositionally biased region" description="Basic and acidic residues" evidence="12">
    <location>
        <begin position="1067"/>
        <end position="1084"/>
    </location>
</feature>
<feature type="domain" description="BPTI/Kunitz inhibitor" evidence="14">
    <location>
        <begin position="1484"/>
        <end position="1534"/>
    </location>
</feature>
<feature type="domain" description="Ig-like" evidence="15">
    <location>
        <begin position="2159"/>
        <end position="2242"/>
    </location>
</feature>
<dbReference type="SMART" id="SM00409">
    <property type="entry name" value="IG"/>
    <property type="match status" value="3"/>
</dbReference>
<dbReference type="InterPro" id="IPR008197">
    <property type="entry name" value="WAP_dom"/>
</dbReference>
<dbReference type="PROSITE" id="PS00280">
    <property type="entry name" value="BPTI_KUNITZ_1"/>
    <property type="match status" value="5"/>
</dbReference>
<dbReference type="InterPro" id="IPR013273">
    <property type="entry name" value="ADAMTS/ADAMTS-like"/>
</dbReference>
<feature type="domain" description="BPTI/Kunitz inhibitor" evidence="14">
    <location>
        <begin position="1424"/>
        <end position="1474"/>
    </location>
</feature>
<dbReference type="InterPro" id="IPR007110">
    <property type="entry name" value="Ig-like_dom"/>
</dbReference>
<dbReference type="Gene3D" id="2.20.100.10">
    <property type="entry name" value="Thrombospondin type-1 (TSP1) repeat"/>
    <property type="match status" value="6"/>
</dbReference>
<keyword evidence="4" id="KW-0646">Protease inhibitor</keyword>
<evidence type="ECO:0000259" key="14">
    <source>
        <dbReference type="PROSITE" id="PS50279"/>
    </source>
</evidence>
<evidence type="ECO:0000256" key="13">
    <source>
        <dbReference type="SAM" id="SignalP"/>
    </source>
</evidence>
<dbReference type="PROSITE" id="PS50092">
    <property type="entry name" value="TSP1"/>
    <property type="match status" value="6"/>
</dbReference>
<feature type="signal peptide" evidence="13">
    <location>
        <begin position="1"/>
        <end position="21"/>
    </location>
</feature>
<feature type="compositionally biased region" description="Low complexity" evidence="12">
    <location>
        <begin position="743"/>
        <end position="820"/>
    </location>
</feature>
<dbReference type="Proteomes" id="UP001566132">
    <property type="component" value="Unassembled WGS sequence"/>
</dbReference>
<keyword evidence="7" id="KW-0084">Basement membrane</keyword>
<evidence type="ECO:0000256" key="2">
    <source>
        <dbReference type="ARBA" id="ARBA00022473"/>
    </source>
</evidence>
<proteinExistence type="predicted"/>
<dbReference type="EMBL" id="JBDJPC010000002">
    <property type="protein sequence ID" value="KAL1512853.1"/>
    <property type="molecule type" value="Genomic_DNA"/>
</dbReference>
<dbReference type="CDD" id="cd00109">
    <property type="entry name" value="Kunitz-type"/>
    <property type="match status" value="7"/>
</dbReference>
<reference evidence="18 19" key="1">
    <citation type="submission" date="2024-05" db="EMBL/GenBank/DDBJ databases">
        <title>Genetic variation in Jamaican populations of the coffee berry borer (Hypothenemus hampei).</title>
        <authorList>
            <person name="Errbii M."/>
            <person name="Myrie A."/>
        </authorList>
    </citation>
    <scope>NUCLEOTIDE SEQUENCE [LARGE SCALE GENOMIC DNA]</scope>
    <source>
        <strain evidence="18">JA-Hopewell-2020-01-JO</strain>
        <tissue evidence="18">Whole body</tissue>
    </source>
</reference>
<keyword evidence="19" id="KW-1185">Reference proteome</keyword>
<keyword evidence="3" id="KW-0964">Secreted</keyword>
<dbReference type="SUPFAM" id="SSF57362">
    <property type="entry name" value="BPTI-like"/>
    <property type="match status" value="9"/>
</dbReference>
<feature type="domain" description="BPTI/Kunitz inhibitor" evidence="14">
    <location>
        <begin position="1774"/>
        <end position="1824"/>
    </location>
</feature>
<dbReference type="PRINTS" id="PR00759">
    <property type="entry name" value="BASICPTASE"/>
</dbReference>
<dbReference type="PANTHER" id="PTHR13723">
    <property type="entry name" value="ADAMTS A DISINTEGRIN AND METALLOPROTEASE WITH THROMBOSPONDIN MOTIFS PROTEASE"/>
    <property type="match status" value="1"/>
</dbReference>
<feature type="domain" description="BPTI/Kunitz inhibitor" evidence="14">
    <location>
        <begin position="1365"/>
        <end position="1415"/>
    </location>
</feature>
<dbReference type="InterPro" id="IPR003598">
    <property type="entry name" value="Ig_sub2"/>
</dbReference>
<feature type="disulfide bond" evidence="11">
    <location>
        <begin position="68"/>
        <end position="99"/>
    </location>
</feature>
<dbReference type="InterPro" id="IPR036880">
    <property type="entry name" value="Kunitz_BPTI_sf"/>
</dbReference>
<dbReference type="PROSITE" id="PS50279">
    <property type="entry name" value="BPTI_KUNITZ_2"/>
    <property type="match status" value="9"/>
</dbReference>
<dbReference type="FunFam" id="2.20.100.10:FF:000005">
    <property type="entry name" value="ADAM metallopeptidase with thrombospondin type 1 motif 9"/>
    <property type="match status" value="2"/>
</dbReference>
<evidence type="ECO:0000256" key="5">
    <source>
        <dbReference type="ARBA" id="ARBA00022729"/>
    </source>
</evidence>
<keyword evidence="10" id="KW-0393">Immunoglobulin domain</keyword>
<evidence type="ECO:0000256" key="11">
    <source>
        <dbReference type="PIRSR" id="PIRSR613273-3"/>
    </source>
</evidence>
<keyword evidence="6" id="KW-0677">Repeat</keyword>
<dbReference type="Pfam" id="PF19030">
    <property type="entry name" value="TSP1_ADAMTS"/>
    <property type="match status" value="6"/>
</dbReference>
<dbReference type="FunFam" id="2.60.120.830:FF:000001">
    <property type="entry name" value="A disintegrin and metalloproteinase with thrombospondin motifs 1"/>
    <property type="match status" value="1"/>
</dbReference>